<name>A0ABY4EFG2_9BACI</name>
<dbReference type="Pfam" id="PF14039">
    <property type="entry name" value="YusW"/>
    <property type="match status" value="1"/>
</dbReference>
<dbReference type="RefSeq" id="WP_244708168.1">
    <property type="nucleotide sequence ID" value="NZ_CP095073.1"/>
</dbReference>
<evidence type="ECO:0000313" key="2">
    <source>
        <dbReference type="Proteomes" id="UP000831787"/>
    </source>
</evidence>
<proteinExistence type="predicted"/>
<protein>
    <submittedName>
        <fullName evidence="1">YusW family protein</fullName>
    </submittedName>
</protein>
<reference evidence="1 2" key="1">
    <citation type="submission" date="2022-04" db="EMBL/GenBank/DDBJ databases">
        <title>Halobacillus sp. isolated from saltern.</title>
        <authorList>
            <person name="Won M."/>
            <person name="Lee C.-M."/>
            <person name="Woen H.-Y."/>
            <person name="Kwon S.-W."/>
        </authorList>
    </citation>
    <scope>NUCLEOTIDE SEQUENCE [LARGE SCALE GENOMIC DNA]</scope>
    <source>
        <strain evidence="1 2">SSBR10-3</strain>
    </source>
</reference>
<dbReference type="PROSITE" id="PS51257">
    <property type="entry name" value="PROKAR_LIPOPROTEIN"/>
    <property type="match status" value="1"/>
</dbReference>
<sequence length="150" mass="17059">MMKPIVTVIVLFTLLITGCAKEETVPEPKGFVTKKIAYSGKNANEQVLPFTRFDLNINYGQQGNYKIHFLSTANRSEGAIYDFNKQTVFGKEAVDQLVTNFHNFAFDEDSSKEFVITEVLSNLGLSDNFRDIHLQVRYLNGQVKTYHQQA</sequence>
<dbReference type="Proteomes" id="UP000831787">
    <property type="component" value="Chromosome"/>
</dbReference>
<evidence type="ECO:0000313" key="1">
    <source>
        <dbReference type="EMBL" id="UOQ42808.1"/>
    </source>
</evidence>
<keyword evidence="2" id="KW-1185">Reference proteome</keyword>
<dbReference type="InterPro" id="IPR025623">
    <property type="entry name" value="YusW"/>
</dbReference>
<organism evidence="1 2">
    <name type="scientific">Halobacillus salinarum</name>
    <dbReference type="NCBI Taxonomy" id="2932257"/>
    <lineage>
        <taxon>Bacteria</taxon>
        <taxon>Bacillati</taxon>
        <taxon>Bacillota</taxon>
        <taxon>Bacilli</taxon>
        <taxon>Bacillales</taxon>
        <taxon>Bacillaceae</taxon>
        <taxon>Halobacillus</taxon>
    </lineage>
</organism>
<accession>A0ABY4EFG2</accession>
<gene>
    <name evidence="1" type="ORF">MUN89_12625</name>
</gene>
<dbReference type="EMBL" id="CP095073">
    <property type="protein sequence ID" value="UOQ42808.1"/>
    <property type="molecule type" value="Genomic_DNA"/>
</dbReference>